<sequence>MSDTSMDAPESGPPPLLTEPEDGVPFVIDTERGLQRCAEALAEGTGPVAVDAERASGFRYGQRAFLVQLKREGSGIWLIDPEPFTTLAPVQEALQDVEWILHAATQDLPCLAELGMHPHRLFDTELAARLSGLPRVSLGAVVESLLEVRLAKEHSAADWSKRPLPQDWLRYAALDVDLLIPLRQRLLDLLEEQGKLDWAQEEFEHLRTHRPVTMPRSERWRKASGVNKLKSPRKLAVLRELWAARESMAESKDVSPGHILPDSALVAAADAMPRTVPQLLGVRGFHGRAAKREAPKWLRAIESGSRDEDLPPAHRRAAGPPPPRAWKDRNPLAFRRYRTARDWLTHHADELDLMPETLLTPAVLKQLCWTPPEVIDLDGVSAALRELGAREWQIAQCAAIVTVAMLDPEPLDAF</sequence>
<evidence type="ECO:0000313" key="4">
    <source>
        <dbReference type="Proteomes" id="UP000636579"/>
    </source>
</evidence>
<dbReference type="Gene3D" id="1.10.150.80">
    <property type="entry name" value="HRDC domain"/>
    <property type="match status" value="2"/>
</dbReference>
<evidence type="ECO:0000313" key="3">
    <source>
        <dbReference type="EMBL" id="MBE1513490.1"/>
    </source>
</evidence>
<dbReference type="InterPro" id="IPR044876">
    <property type="entry name" value="HRDC_dom_sf"/>
</dbReference>
<dbReference type="PROSITE" id="PS50967">
    <property type="entry name" value="HRDC"/>
    <property type="match status" value="1"/>
</dbReference>
<dbReference type="InterPro" id="IPR002121">
    <property type="entry name" value="HRDC_dom"/>
</dbReference>
<dbReference type="PANTHER" id="PTHR47649:SF1">
    <property type="entry name" value="RIBONUCLEASE D"/>
    <property type="match status" value="1"/>
</dbReference>
<protein>
    <submittedName>
        <fullName evidence="3">Ribonuclease D</fullName>
        <ecNumber evidence="3">3.1.13.5</ecNumber>
    </submittedName>
</protein>
<dbReference type="Pfam" id="PF18305">
    <property type="entry name" value="DNA_pol_A_exoN"/>
    <property type="match status" value="1"/>
</dbReference>
<evidence type="ECO:0000256" key="1">
    <source>
        <dbReference type="SAM" id="MobiDB-lite"/>
    </source>
</evidence>
<dbReference type="InterPro" id="IPR041605">
    <property type="entry name" value="Exo_C"/>
</dbReference>
<gene>
    <name evidence="3" type="ORF">H4W26_000245</name>
</gene>
<comment type="caution">
    <text evidence="3">The sequence shown here is derived from an EMBL/GenBank/DDBJ whole genome shotgun (WGS) entry which is preliminary data.</text>
</comment>
<dbReference type="PANTHER" id="PTHR47649">
    <property type="entry name" value="RIBONUCLEASE D"/>
    <property type="match status" value="1"/>
</dbReference>
<name>A0ABR9J3K6_9MICC</name>
<dbReference type="SMART" id="SM00341">
    <property type="entry name" value="HRDC"/>
    <property type="match status" value="1"/>
</dbReference>
<dbReference type="InterPro" id="IPR010997">
    <property type="entry name" value="HRDC-like_sf"/>
</dbReference>
<dbReference type="InterPro" id="IPR036397">
    <property type="entry name" value="RNaseH_sf"/>
</dbReference>
<evidence type="ECO:0000259" key="2">
    <source>
        <dbReference type="PROSITE" id="PS50967"/>
    </source>
</evidence>
<dbReference type="InterPro" id="IPR012337">
    <property type="entry name" value="RNaseH-like_sf"/>
</dbReference>
<dbReference type="Pfam" id="PF00570">
    <property type="entry name" value="HRDC"/>
    <property type="match status" value="1"/>
</dbReference>
<dbReference type="InterPro" id="IPR051086">
    <property type="entry name" value="RNase_D-like"/>
</dbReference>
<dbReference type="CDD" id="cd06142">
    <property type="entry name" value="RNaseD_exo"/>
    <property type="match status" value="1"/>
</dbReference>
<feature type="domain" description="HRDC" evidence="2">
    <location>
        <begin position="231"/>
        <end position="311"/>
    </location>
</feature>
<reference evidence="3 4" key="1">
    <citation type="submission" date="2020-10" db="EMBL/GenBank/DDBJ databases">
        <title>Sequencing the genomes of 1000 actinobacteria strains.</title>
        <authorList>
            <person name="Klenk H.-P."/>
        </authorList>
    </citation>
    <scope>NUCLEOTIDE SEQUENCE [LARGE SCALE GENOMIC DNA]</scope>
    <source>
        <strain evidence="3 4">DSM 15474</strain>
    </source>
</reference>
<feature type="region of interest" description="Disordered" evidence="1">
    <location>
        <begin position="1"/>
        <end position="23"/>
    </location>
</feature>
<dbReference type="EC" id="3.1.13.5" evidence="3"/>
<organism evidence="3 4">
    <name type="scientific">Nesterenkonia halotolerans</name>
    <dbReference type="NCBI Taxonomy" id="225325"/>
    <lineage>
        <taxon>Bacteria</taxon>
        <taxon>Bacillati</taxon>
        <taxon>Actinomycetota</taxon>
        <taxon>Actinomycetes</taxon>
        <taxon>Micrococcales</taxon>
        <taxon>Micrococcaceae</taxon>
        <taxon>Nesterenkonia</taxon>
    </lineage>
</organism>
<dbReference type="InterPro" id="IPR002562">
    <property type="entry name" value="3'-5'_exonuclease_dom"/>
</dbReference>
<dbReference type="GO" id="GO:0033890">
    <property type="term" value="F:ribonuclease D activity"/>
    <property type="evidence" value="ECO:0007669"/>
    <property type="project" value="UniProtKB-EC"/>
</dbReference>
<dbReference type="Proteomes" id="UP000636579">
    <property type="component" value="Unassembled WGS sequence"/>
</dbReference>
<proteinExistence type="predicted"/>
<dbReference type="EMBL" id="JADBEE010000001">
    <property type="protein sequence ID" value="MBE1513490.1"/>
    <property type="molecule type" value="Genomic_DNA"/>
</dbReference>
<accession>A0ABR9J3K6</accession>
<dbReference type="SUPFAM" id="SSF53098">
    <property type="entry name" value="Ribonuclease H-like"/>
    <property type="match status" value="1"/>
</dbReference>
<dbReference type="SMART" id="SM00474">
    <property type="entry name" value="35EXOc"/>
    <property type="match status" value="1"/>
</dbReference>
<dbReference type="Pfam" id="PF01612">
    <property type="entry name" value="DNA_pol_A_exo1"/>
    <property type="match status" value="1"/>
</dbReference>
<dbReference type="SUPFAM" id="SSF47819">
    <property type="entry name" value="HRDC-like"/>
    <property type="match status" value="1"/>
</dbReference>
<feature type="region of interest" description="Disordered" evidence="1">
    <location>
        <begin position="302"/>
        <end position="325"/>
    </location>
</feature>
<dbReference type="Gene3D" id="3.30.420.10">
    <property type="entry name" value="Ribonuclease H-like superfamily/Ribonuclease H"/>
    <property type="match status" value="1"/>
</dbReference>
<keyword evidence="3" id="KW-0378">Hydrolase</keyword>
<keyword evidence="4" id="KW-1185">Reference proteome</keyword>